<dbReference type="SUPFAM" id="SSF103473">
    <property type="entry name" value="MFS general substrate transporter"/>
    <property type="match status" value="1"/>
</dbReference>
<feature type="transmembrane region" description="Helical" evidence="9">
    <location>
        <begin position="451"/>
        <end position="471"/>
    </location>
</feature>
<dbReference type="FunFam" id="1.20.1250.20:FF:000043">
    <property type="entry name" value="sugar transporter ERD6-like 6"/>
    <property type="match status" value="1"/>
</dbReference>
<dbReference type="GO" id="GO:0055085">
    <property type="term" value="P:transmembrane transport"/>
    <property type="evidence" value="ECO:0000318"/>
    <property type="project" value="GO_Central"/>
</dbReference>
<feature type="transmembrane region" description="Helical" evidence="9">
    <location>
        <begin position="282"/>
        <end position="306"/>
    </location>
</feature>
<dbReference type="InterPro" id="IPR003663">
    <property type="entry name" value="Sugar/inositol_transpt"/>
</dbReference>
<keyword evidence="3" id="KW-0762">Sugar transport</keyword>
<dbReference type="InterPro" id="IPR044775">
    <property type="entry name" value="MFS_ERD6/Tret1-like"/>
</dbReference>
<organism evidence="11 12">
    <name type="scientific">Marchantia polymorpha</name>
    <name type="common">Common liverwort</name>
    <name type="synonym">Marchantia aquatica</name>
    <dbReference type="NCBI Taxonomy" id="3197"/>
    <lineage>
        <taxon>Eukaryota</taxon>
        <taxon>Viridiplantae</taxon>
        <taxon>Streptophyta</taxon>
        <taxon>Embryophyta</taxon>
        <taxon>Marchantiophyta</taxon>
        <taxon>Marchantiopsida</taxon>
        <taxon>Marchantiidae</taxon>
        <taxon>Marchantiales</taxon>
        <taxon>Marchantiaceae</taxon>
        <taxon>Marchantia</taxon>
    </lineage>
</organism>
<evidence type="ECO:0000313" key="12">
    <source>
        <dbReference type="Proteomes" id="UP000244005"/>
    </source>
</evidence>
<evidence type="ECO:0000256" key="3">
    <source>
        <dbReference type="ARBA" id="ARBA00022597"/>
    </source>
</evidence>
<feature type="transmembrane region" description="Helical" evidence="9">
    <location>
        <begin position="421"/>
        <end position="445"/>
    </location>
</feature>
<dbReference type="InterPro" id="IPR050549">
    <property type="entry name" value="MFS_Trehalose_Transporter"/>
</dbReference>
<dbReference type="EMBL" id="KZ772728">
    <property type="protein sequence ID" value="PTQ37530.1"/>
    <property type="molecule type" value="Genomic_DNA"/>
</dbReference>
<dbReference type="PANTHER" id="PTHR48021">
    <property type="match status" value="1"/>
</dbReference>
<feature type="transmembrane region" description="Helical" evidence="9">
    <location>
        <begin position="139"/>
        <end position="161"/>
    </location>
</feature>
<proteinExistence type="inferred from homology"/>
<dbReference type="InterPro" id="IPR005829">
    <property type="entry name" value="Sugar_transporter_CS"/>
</dbReference>
<dbReference type="InterPro" id="IPR020846">
    <property type="entry name" value="MFS_dom"/>
</dbReference>
<dbReference type="GO" id="GO:0016020">
    <property type="term" value="C:membrane"/>
    <property type="evidence" value="ECO:0000318"/>
    <property type="project" value="GO_Central"/>
</dbReference>
<dbReference type="PROSITE" id="PS00216">
    <property type="entry name" value="SUGAR_TRANSPORT_1"/>
    <property type="match status" value="1"/>
</dbReference>
<dbReference type="PRINTS" id="PR00171">
    <property type="entry name" value="SUGRTRNSPORT"/>
</dbReference>
<dbReference type="OMA" id="ALVAHEC"/>
<feature type="transmembrane region" description="Helical" evidence="9">
    <location>
        <begin position="114"/>
        <end position="133"/>
    </location>
</feature>
<keyword evidence="4 9" id="KW-0812">Transmembrane</keyword>
<feature type="region of interest" description="Disordered" evidence="8">
    <location>
        <begin position="1"/>
        <end position="21"/>
    </location>
</feature>
<reference evidence="12" key="1">
    <citation type="journal article" date="2017" name="Cell">
        <title>Insights into land plant evolution garnered from the Marchantia polymorpha genome.</title>
        <authorList>
            <person name="Bowman J.L."/>
            <person name="Kohchi T."/>
            <person name="Yamato K.T."/>
            <person name="Jenkins J."/>
            <person name="Shu S."/>
            <person name="Ishizaki K."/>
            <person name="Yamaoka S."/>
            <person name="Nishihama R."/>
            <person name="Nakamura Y."/>
            <person name="Berger F."/>
            <person name="Adam C."/>
            <person name="Aki S.S."/>
            <person name="Althoff F."/>
            <person name="Araki T."/>
            <person name="Arteaga-Vazquez M.A."/>
            <person name="Balasubrmanian S."/>
            <person name="Barry K."/>
            <person name="Bauer D."/>
            <person name="Boehm C.R."/>
            <person name="Briginshaw L."/>
            <person name="Caballero-Perez J."/>
            <person name="Catarino B."/>
            <person name="Chen F."/>
            <person name="Chiyoda S."/>
            <person name="Chovatia M."/>
            <person name="Davies K.M."/>
            <person name="Delmans M."/>
            <person name="Demura T."/>
            <person name="Dierschke T."/>
            <person name="Dolan L."/>
            <person name="Dorantes-Acosta A.E."/>
            <person name="Eklund D.M."/>
            <person name="Florent S.N."/>
            <person name="Flores-Sandoval E."/>
            <person name="Fujiyama A."/>
            <person name="Fukuzawa H."/>
            <person name="Galik B."/>
            <person name="Grimanelli D."/>
            <person name="Grimwood J."/>
            <person name="Grossniklaus U."/>
            <person name="Hamada T."/>
            <person name="Haseloff J."/>
            <person name="Hetherington A.J."/>
            <person name="Higo A."/>
            <person name="Hirakawa Y."/>
            <person name="Hundley H.N."/>
            <person name="Ikeda Y."/>
            <person name="Inoue K."/>
            <person name="Inoue S.I."/>
            <person name="Ishida S."/>
            <person name="Jia Q."/>
            <person name="Kakita M."/>
            <person name="Kanazawa T."/>
            <person name="Kawai Y."/>
            <person name="Kawashima T."/>
            <person name="Kennedy M."/>
            <person name="Kinose K."/>
            <person name="Kinoshita T."/>
            <person name="Kohara Y."/>
            <person name="Koide E."/>
            <person name="Komatsu K."/>
            <person name="Kopischke S."/>
            <person name="Kubo M."/>
            <person name="Kyozuka J."/>
            <person name="Lagercrantz U."/>
            <person name="Lin S.S."/>
            <person name="Lindquist E."/>
            <person name="Lipzen A.M."/>
            <person name="Lu C.W."/>
            <person name="De Luna E."/>
            <person name="Martienssen R.A."/>
            <person name="Minamino N."/>
            <person name="Mizutani M."/>
            <person name="Mizutani M."/>
            <person name="Mochizuki N."/>
            <person name="Monte I."/>
            <person name="Mosher R."/>
            <person name="Nagasaki H."/>
            <person name="Nakagami H."/>
            <person name="Naramoto S."/>
            <person name="Nishitani K."/>
            <person name="Ohtani M."/>
            <person name="Okamoto T."/>
            <person name="Okumura M."/>
            <person name="Phillips J."/>
            <person name="Pollak B."/>
            <person name="Reinders A."/>
            <person name="Rovekamp M."/>
            <person name="Sano R."/>
            <person name="Sawa S."/>
            <person name="Schmid M.W."/>
            <person name="Shirakawa M."/>
            <person name="Solano R."/>
            <person name="Spunde A."/>
            <person name="Suetsugu N."/>
            <person name="Sugano S."/>
            <person name="Sugiyama A."/>
            <person name="Sun R."/>
            <person name="Suzuki Y."/>
            <person name="Takenaka M."/>
            <person name="Takezawa D."/>
            <person name="Tomogane H."/>
            <person name="Tsuzuki M."/>
            <person name="Ueda T."/>
            <person name="Umeda M."/>
            <person name="Ward J.M."/>
            <person name="Watanabe Y."/>
            <person name="Yazaki K."/>
            <person name="Yokoyama R."/>
            <person name="Yoshitake Y."/>
            <person name="Yotsui I."/>
            <person name="Zachgo S."/>
            <person name="Schmutz J."/>
        </authorList>
    </citation>
    <scope>NUCLEOTIDE SEQUENCE [LARGE SCALE GENOMIC DNA]</scope>
    <source>
        <strain evidence="12">Tak-1</strain>
    </source>
</reference>
<feature type="transmembrane region" description="Helical" evidence="9">
    <location>
        <begin position="385"/>
        <end position="409"/>
    </location>
</feature>
<dbReference type="OrthoDB" id="6612291at2759"/>
<dbReference type="CDD" id="cd17358">
    <property type="entry name" value="MFS_GLUT6_8_Class3_like"/>
    <property type="match status" value="1"/>
</dbReference>
<evidence type="ECO:0000313" key="11">
    <source>
        <dbReference type="EMBL" id="PTQ37530.1"/>
    </source>
</evidence>
<feature type="domain" description="Major facilitator superfamily (MFS) profile" evidence="10">
    <location>
        <begin position="49"/>
        <end position="475"/>
    </location>
</feature>
<dbReference type="PANTHER" id="PTHR48021:SF98">
    <property type="entry name" value="MAJOR FACILITATOR SUPERFAMILY (MFS) PROFILE DOMAIN-CONTAINING PROTEIN"/>
    <property type="match status" value="1"/>
</dbReference>
<dbReference type="Proteomes" id="UP000244005">
    <property type="component" value="Unassembled WGS sequence"/>
</dbReference>
<evidence type="ECO:0000256" key="8">
    <source>
        <dbReference type="SAM" id="MobiDB-lite"/>
    </source>
</evidence>
<comment type="similarity">
    <text evidence="2 7">Belongs to the major facilitator superfamily. Sugar transporter (TC 2.A.1.1) family.</text>
</comment>
<dbReference type="AlphaFoldDB" id="A0A2R6WUM5"/>
<keyword evidence="7" id="KW-0813">Transport</keyword>
<dbReference type="PROSITE" id="PS50850">
    <property type="entry name" value="MFS"/>
    <property type="match status" value="1"/>
</dbReference>
<keyword evidence="12" id="KW-1185">Reference proteome</keyword>
<feature type="transmembrane region" description="Helical" evidence="9">
    <location>
        <begin position="45"/>
        <end position="65"/>
    </location>
</feature>
<dbReference type="PROSITE" id="PS00217">
    <property type="entry name" value="SUGAR_TRANSPORT_2"/>
    <property type="match status" value="1"/>
</dbReference>
<feature type="transmembrane region" description="Helical" evidence="9">
    <location>
        <begin position="173"/>
        <end position="191"/>
    </location>
</feature>
<dbReference type="InterPro" id="IPR036259">
    <property type="entry name" value="MFS_trans_sf"/>
</dbReference>
<feature type="transmembrane region" description="Helical" evidence="9">
    <location>
        <begin position="197"/>
        <end position="218"/>
    </location>
</feature>
<evidence type="ECO:0000259" key="10">
    <source>
        <dbReference type="PROSITE" id="PS50850"/>
    </source>
</evidence>
<name>A0A2R6WUM5_MARPO</name>
<dbReference type="GO" id="GO:0051119">
    <property type="term" value="F:sugar transmembrane transporter activity"/>
    <property type="evidence" value="ECO:0007669"/>
    <property type="project" value="InterPro"/>
</dbReference>
<evidence type="ECO:0000256" key="2">
    <source>
        <dbReference type="ARBA" id="ARBA00010992"/>
    </source>
</evidence>
<evidence type="ECO:0000256" key="7">
    <source>
        <dbReference type="RuleBase" id="RU003346"/>
    </source>
</evidence>
<sequence>MAPPSQSTHSGNAEHKNPLKKPLLKKIQARSRHITREESKIKETWVYISTCIAVMGPTSLGFQMGYTSPVQQQIIQSLNLSVSEFSFFGSLVTVGAMLGAVLSGKLGDALGRKGALLVACLPSIVGSALITFAEGKLPLYSGRFLTGLGGGIVSFVVPVYIAEIAPRHLRGTLGAMQQLAVTIGIMLAYLGGLFLNWRYLSAAGTFPIIICLIGLTFIPESPRWLAKNEKSEELEASLKKLRGMEYDVSNEMREMQQTVEAAKSEPQAQFTDLFKRRLARPLFAGIGLQFLQQFSGVNGVMLYSSAIFSSAGISSANVASLALGSLQVVMTVASAGLMDKAGRRLLLMVSASGMALSCFLVGFSFYLRNVQEQYLSSGMNIFIDILALASLLVYIASFSLGLGPIPWILMAEIFPAQVKGVAGSLATLINWSSAWVITLTFNIIFQWSSAGAFWIFAVECVFAVIFVALFVPETRGRTLEQIEASFK</sequence>
<evidence type="ECO:0000256" key="5">
    <source>
        <dbReference type="ARBA" id="ARBA00022989"/>
    </source>
</evidence>
<accession>A0A2R6WUM5</accession>
<keyword evidence="6 9" id="KW-0472">Membrane</keyword>
<dbReference type="Pfam" id="PF00083">
    <property type="entry name" value="Sugar_tr"/>
    <property type="match status" value="1"/>
</dbReference>
<protein>
    <recommendedName>
        <fullName evidence="10">Major facilitator superfamily (MFS) profile domain-containing protein</fullName>
    </recommendedName>
</protein>
<evidence type="ECO:0000256" key="9">
    <source>
        <dbReference type="SAM" id="Phobius"/>
    </source>
</evidence>
<feature type="transmembrane region" description="Helical" evidence="9">
    <location>
        <begin position="85"/>
        <end position="102"/>
    </location>
</feature>
<dbReference type="Gramene" id="Mp6g14990.1">
    <property type="protein sequence ID" value="Mp6g14990.1.cds"/>
    <property type="gene ID" value="Mp6g14990"/>
</dbReference>
<evidence type="ECO:0000256" key="4">
    <source>
        <dbReference type="ARBA" id="ARBA00022692"/>
    </source>
</evidence>
<evidence type="ECO:0000256" key="1">
    <source>
        <dbReference type="ARBA" id="ARBA00004141"/>
    </source>
</evidence>
<comment type="subcellular location">
    <subcellularLocation>
        <location evidence="1">Membrane</location>
        <topology evidence="1">Multi-pass membrane protein</topology>
    </subcellularLocation>
</comment>
<keyword evidence="5 9" id="KW-1133">Transmembrane helix</keyword>
<feature type="transmembrane region" description="Helical" evidence="9">
    <location>
        <begin position="318"/>
        <end position="338"/>
    </location>
</feature>
<dbReference type="Gene3D" id="1.20.1250.20">
    <property type="entry name" value="MFS general substrate transporter like domains"/>
    <property type="match status" value="1"/>
</dbReference>
<feature type="compositionally biased region" description="Polar residues" evidence="8">
    <location>
        <begin position="1"/>
        <end position="11"/>
    </location>
</feature>
<feature type="transmembrane region" description="Helical" evidence="9">
    <location>
        <begin position="345"/>
        <end position="365"/>
    </location>
</feature>
<dbReference type="GO" id="GO:0022857">
    <property type="term" value="F:transmembrane transporter activity"/>
    <property type="evidence" value="ECO:0000318"/>
    <property type="project" value="GO_Central"/>
</dbReference>
<gene>
    <name evidence="11" type="ORF">MARPO_0056s0009</name>
</gene>
<dbReference type="InterPro" id="IPR005828">
    <property type="entry name" value="MFS_sugar_transport-like"/>
</dbReference>
<evidence type="ECO:0000256" key="6">
    <source>
        <dbReference type="ARBA" id="ARBA00023136"/>
    </source>
</evidence>
<dbReference type="NCBIfam" id="TIGR00879">
    <property type="entry name" value="SP"/>
    <property type="match status" value="1"/>
</dbReference>